<reference evidence="8" key="1">
    <citation type="journal article" date="2019" name="Int. J. Syst. Evol. Microbiol.">
        <title>The Global Catalogue of Microorganisms (GCM) 10K type strain sequencing project: providing services to taxonomists for standard genome sequencing and annotation.</title>
        <authorList>
            <consortium name="The Broad Institute Genomics Platform"/>
            <consortium name="The Broad Institute Genome Sequencing Center for Infectious Disease"/>
            <person name="Wu L."/>
            <person name="Ma J."/>
        </authorList>
    </citation>
    <scope>NUCLEOTIDE SEQUENCE [LARGE SCALE GENOMIC DNA]</scope>
    <source>
        <strain evidence="8">CGMCC 1.16026</strain>
    </source>
</reference>
<comment type="pathway">
    <text evidence="6">Amino-acid biosynthesis; L-arginine biosynthesis; L-ornithine and N-acetyl-L-glutamate from L-glutamate and N(2)-acetyl-L-ornithine (cyclic): step 1/1.</text>
</comment>
<dbReference type="GO" id="GO:0004358">
    <property type="term" value="F:L-glutamate N-acetyltransferase activity, acting on acetyl-L-ornithine as donor"/>
    <property type="evidence" value="ECO:0007669"/>
    <property type="project" value="UniProtKB-EC"/>
</dbReference>
<feature type="binding site" evidence="6">
    <location>
        <position position="403"/>
    </location>
    <ligand>
        <name>substrate</name>
    </ligand>
</feature>
<comment type="function">
    <text evidence="6">Catalyzes two activities which are involved in the cyclic version of arginine biosynthesis: the synthesis of N-acetylglutamate from glutamate and acetyl-CoA as the acetyl donor, and of ornithine by transacetylation between N(2)-acetylornithine and glutamate.</text>
</comment>
<evidence type="ECO:0000256" key="2">
    <source>
        <dbReference type="ARBA" id="ARBA00011475"/>
    </source>
</evidence>
<feature type="binding site" evidence="6">
    <location>
        <position position="156"/>
    </location>
    <ligand>
        <name>substrate</name>
    </ligand>
</feature>
<keyword evidence="6" id="KW-0963">Cytoplasm</keyword>
<evidence type="ECO:0000256" key="1">
    <source>
        <dbReference type="ARBA" id="ARBA00006774"/>
    </source>
</evidence>
<dbReference type="EC" id="2.3.1.1" evidence="6"/>
<dbReference type="HAMAP" id="MF_01106">
    <property type="entry name" value="ArgJ"/>
    <property type="match status" value="1"/>
</dbReference>
<dbReference type="RefSeq" id="WP_263371430.1">
    <property type="nucleotide sequence ID" value="NZ_JAGSYD010000003.1"/>
</dbReference>
<dbReference type="Pfam" id="PF01960">
    <property type="entry name" value="ArgJ"/>
    <property type="match status" value="1"/>
</dbReference>
<feature type="binding site" evidence="6">
    <location>
        <position position="280"/>
    </location>
    <ligand>
        <name>substrate</name>
    </ligand>
</feature>
<dbReference type="Proteomes" id="UP001596391">
    <property type="component" value="Unassembled WGS sequence"/>
</dbReference>
<feature type="binding site" evidence="6">
    <location>
        <position position="408"/>
    </location>
    <ligand>
        <name>substrate</name>
    </ligand>
</feature>
<evidence type="ECO:0000313" key="8">
    <source>
        <dbReference type="Proteomes" id="UP001596391"/>
    </source>
</evidence>
<dbReference type="SUPFAM" id="SSF56266">
    <property type="entry name" value="DmpA/ArgJ-like"/>
    <property type="match status" value="1"/>
</dbReference>
<dbReference type="PANTHER" id="PTHR23100">
    <property type="entry name" value="ARGININE BIOSYNTHESIS BIFUNCTIONAL PROTEIN ARGJ"/>
    <property type="match status" value="1"/>
</dbReference>
<proteinExistence type="inferred from homology"/>
<feature type="chain" id="PRO_5044926779" description="Arginine biosynthesis bifunctional protein ArgJ alpha chain" evidence="6">
    <location>
        <begin position="1"/>
        <end position="196"/>
    </location>
</feature>
<dbReference type="InterPro" id="IPR042195">
    <property type="entry name" value="ArgJ_beta_C"/>
</dbReference>
<name>A0ABW1Z635_9BACT</name>
<gene>
    <name evidence="6 7" type="primary">argJ</name>
    <name evidence="7" type="ORF">ACFQBQ_05370</name>
</gene>
<comment type="subunit">
    <text evidence="2 6">Heterotetramer of two alpha and two beta chains.</text>
</comment>
<feature type="site" description="Involved in the stabilization of negative charge on the oxyanion by the formation of the oxyanion hole" evidence="6">
    <location>
        <position position="117"/>
    </location>
</feature>
<dbReference type="EMBL" id="JBHSWI010000001">
    <property type="protein sequence ID" value="MFC6645031.1"/>
    <property type="molecule type" value="Genomic_DNA"/>
</dbReference>
<feature type="binding site" evidence="6">
    <location>
        <position position="197"/>
    </location>
    <ligand>
        <name>substrate</name>
    </ligand>
</feature>
<keyword evidence="6" id="KW-0028">Amino-acid biosynthesis</keyword>
<comment type="catalytic activity">
    <reaction evidence="6">
        <text>L-glutamate + acetyl-CoA = N-acetyl-L-glutamate + CoA + H(+)</text>
        <dbReference type="Rhea" id="RHEA:24292"/>
        <dbReference type="ChEBI" id="CHEBI:15378"/>
        <dbReference type="ChEBI" id="CHEBI:29985"/>
        <dbReference type="ChEBI" id="CHEBI:44337"/>
        <dbReference type="ChEBI" id="CHEBI:57287"/>
        <dbReference type="ChEBI" id="CHEBI:57288"/>
        <dbReference type="EC" id="2.3.1.1"/>
    </reaction>
</comment>
<dbReference type="InterPro" id="IPR002813">
    <property type="entry name" value="Arg_biosynth_ArgJ"/>
</dbReference>
<comment type="pathway">
    <text evidence="6">Amino-acid biosynthesis; L-arginine biosynthesis; N(2)-acetyl-L-ornithine from L-glutamate: step 1/4.</text>
</comment>
<comment type="catalytic activity">
    <reaction evidence="6">
        <text>N(2)-acetyl-L-ornithine + L-glutamate = N-acetyl-L-glutamate + L-ornithine</text>
        <dbReference type="Rhea" id="RHEA:15349"/>
        <dbReference type="ChEBI" id="CHEBI:29985"/>
        <dbReference type="ChEBI" id="CHEBI:44337"/>
        <dbReference type="ChEBI" id="CHEBI:46911"/>
        <dbReference type="ChEBI" id="CHEBI:57805"/>
        <dbReference type="EC" id="2.3.1.35"/>
    </reaction>
</comment>
<comment type="subcellular location">
    <subcellularLocation>
        <location evidence="6">Cytoplasm</location>
    </subcellularLocation>
</comment>
<keyword evidence="3 6" id="KW-0808">Transferase</keyword>
<evidence type="ECO:0000313" key="7">
    <source>
        <dbReference type="EMBL" id="MFC6645031.1"/>
    </source>
</evidence>
<comment type="similarity">
    <text evidence="1 6">Belongs to the ArgJ family.</text>
</comment>
<dbReference type="NCBIfam" id="TIGR00120">
    <property type="entry name" value="ArgJ"/>
    <property type="match status" value="1"/>
</dbReference>
<protein>
    <recommendedName>
        <fullName evidence="6">Arginine biosynthesis bifunctional protein ArgJ</fullName>
    </recommendedName>
    <domain>
        <recommendedName>
            <fullName evidence="6">Glutamate N-acetyltransferase</fullName>
            <ecNumber evidence="6">2.3.1.35</ecNumber>
        </recommendedName>
        <alternativeName>
            <fullName evidence="6">Ornithine acetyltransferase</fullName>
            <shortName evidence="6">OATase</shortName>
        </alternativeName>
        <alternativeName>
            <fullName evidence="6">Ornithine transacetylase</fullName>
        </alternativeName>
    </domain>
    <domain>
        <recommendedName>
            <fullName evidence="6">Amino-acid acetyltransferase</fullName>
            <ecNumber evidence="6">2.3.1.1</ecNumber>
        </recommendedName>
        <alternativeName>
            <fullName evidence="6">N-acetylglutamate synthase</fullName>
            <shortName evidence="6">AGSase</shortName>
        </alternativeName>
    </domain>
    <component>
        <recommendedName>
            <fullName evidence="6">Arginine biosynthesis bifunctional protein ArgJ alpha chain</fullName>
        </recommendedName>
    </component>
    <component>
        <recommendedName>
            <fullName evidence="6">Arginine biosynthesis bifunctional protein ArgJ beta chain</fullName>
        </recommendedName>
    </component>
</protein>
<dbReference type="PANTHER" id="PTHR23100:SF0">
    <property type="entry name" value="ARGININE BIOSYNTHESIS BIFUNCTIONAL PROTEIN ARGJ, MITOCHONDRIAL"/>
    <property type="match status" value="1"/>
</dbReference>
<dbReference type="CDD" id="cd02152">
    <property type="entry name" value="OAT"/>
    <property type="match status" value="1"/>
</dbReference>
<feature type="binding site" evidence="6">
    <location>
        <position position="182"/>
    </location>
    <ligand>
        <name>substrate</name>
    </ligand>
</feature>
<keyword evidence="8" id="KW-1185">Reference proteome</keyword>
<dbReference type="Gene3D" id="3.60.70.12">
    <property type="entry name" value="L-amino peptidase D-ALA esterase/amidase"/>
    <property type="match status" value="1"/>
</dbReference>
<keyword evidence="6" id="KW-0511">Multifunctional enzyme</keyword>
<feature type="site" description="Cleavage; by autolysis" evidence="6">
    <location>
        <begin position="196"/>
        <end position="197"/>
    </location>
</feature>
<feature type="chain" id="PRO_5044926778" description="Arginine biosynthesis bifunctional protein ArgJ beta chain" evidence="6">
    <location>
        <begin position="197"/>
        <end position="408"/>
    </location>
</feature>
<evidence type="ECO:0000256" key="3">
    <source>
        <dbReference type="ARBA" id="ARBA00022679"/>
    </source>
</evidence>
<keyword evidence="5 6" id="KW-0012">Acyltransferase</keyword>
<organism evidence="7 8">
    <name type="scientific">Granulicella cerasi</name>
    <dbReference type="NCBI Taxonomy" id="741063"/>
    <lineage>
        <taxon>Bacteria</taxon>
        <taxon>Pseudomonadati</taxon>
        <taxon>Acidobacteriota</taxon>
        <taxon>Terriglobia</taxon>
        <taxon>Terriglobales</taxon>
        <taxon>Acidobacteriaceae</taxon>
        <taxon>Granulicella</taxon>
    </lineage>
</organism>
<keyword evidence="6" id="KW-0055">Arginine biosynthesis</keyword>
<evidence type="ECO:0000256" key="5">
    <source>
        <dbReference type="ARBA" id="ARBA00023315"/>
    </source>
</evidence>
<feature type="site" description="Involved in the stabilization of negative charge on the oxyanion by the formation of the oxyanion hole" evidence="6">
    <location>
        <position position="118"/>
    </location>
</feature>
<accession>A0ABW1Z635</accession>
<keyword evidence="4 6" id="KW-0068">Autocatalytic cleavage</keyword>
<dbReference type="NCBIfam" id="NF003802">
    <property type="entry name" value="PRK05388.1"/>
    <property type="match status" value="1"/>
</dbReference>
<evidence type="ECO:0000256" key="6">
    <source>
        <dbReference type="HAMAP-Rule" id="MF_01106"/>
    </source>
</evidence>
<dbReference type="EC" id="2.3.1.35" evidence="6"/>
<sequence>MLTVSTTSPAQLPLGFRWASVTAGIKASGKPDVALAVADEPAVAAAMFTKNQVTAAPVQLGKKHLAATGHKVRAVLVNAGNANCCTGEQGLEVAQKSCAAVGDAFGCVFDEVIPSSTGIIGVPLPVEKLLDAIEPAKAALGSTIEHADAFATAIMTTDTKRKTASASFSVDGKVVTLWGCSKGAGMIGPQLGPPHATMLVYLFTDVEIDVDQLQPLLEAAVDDSFNAISIDGDTSTNDTVLLLASGKSGVSASGNALTQFTAALTEVTQSLAYQIVDDGEGVTHVVRLEISGAATKEDARVIAKSIANSPLCKTAWSSADPNWGRLLSGAGKAGVPFDASQVTIFIGGLLVFDRGTRAVSYDEAACHEVMSARNFTIAIDLGAGDAATHFLTCDLTHEYVSINADYST</sequence>
<dbReference type="InterPro" id="IPR016117">
    <property type="entry name" value="ArgJ-like_dom_sf"/>
</dbReference>
<feature type="active site" description="Nucleophile" evidence="6">
    <location>
        <position position="197"/>
    </location>
</feature>
<evidence type="ECO:0000256" key="4">
    <source>
        <dbReference type="ARBA" id="ARBA00022813"/>
    </source>
</evidence>
<comment type="caution">
    <text evidence="7">The sequence shown here is derived from an EMBL/GenBank/DDBJ whole genome shotgun (WGS) entry which is preliminary data.</text>
</comment>
<dbReference type="Gene3D" id="3.10.20.340">
    <property type="entry name" value="ArgJ beta chain, C-terminal domain"/>
    <property type="match status" value="1"/>
</dbReference>